<evidence type="ECO:0000313" key="2">
    <source>
        <dbReference type="Proteomes" id="UP001162501"/>
    </source>
</evidence>
<accession>A0ACB1MK47</accession>
<dbReference type="EMBL" id="OZ243562">
    <property type="protein sequence ID" value="CAN0502047.1"/>
    <property type="molecule type" value="Genomic_DNA"/>
</dbReference>
<reference evidence="1" key="1">
    <citation type="submission" date="2025-03" db="EMBL/GenBank/DDBJ databases">
        <authorList>
            <consortium name="ELIXIR-Norway"/>
            <consortium name="Elixir Norway"/>
        </authorList>
    </citation>
    <scope>NUCLEOTIDE SEQUENCE</scope>
</reference>
<sequence>MPAPQRTPCGRCQCPGHGQGAFISRMGQPVLLCPETLWSGEVTSRGPAPAIEEPGSHPAEVTWERPSTPEPPDDTHPASLVSKGPTEPRLPTQKCL</sequence>
<evidence type="ECO:0000313" key="1">
    <source>
        <dbReference type="EMBL" id="CAN0502047.1"/>
    </source>
</evidence>
<dbReference type="Proteomes" id="UP001162501">
    <property type="component" value="Chromosome 34"/>
</dbReference>
<organism evidence="1 2">
    <name type="scientific">Rangifer tarandus platyrhynchus</name>
    <name type="common">Svalbard reindeer</name>
    <dbReference type="NCBI Taxonomy" id="3082113"/>
    <lineage>
        <taxon>Eukaryota</taxon>
        <taxon>Metazoa</taxon>
        <taxon>Chordata</taxon>
        <taxon>Craniata</taxon>
        <taxon>Vertebrata</taxon>
        <taxon>Euteleostomi</taxon>
        <taxon>Mammalia</taxon>
        <taxon>Eutheria</taxon>
        <taxon>Laurasiatheria</taxon>
        <taxon>Artiodactyla</taxon>
        <taxon>Ruminantia</taxon>
        <taxon>Pecora</taxon>
        <taxon>Cervidae</taxon>
        <taxon>Odocoileinae</taxon>
        <taxon>Rangifer</taxon>
    </lineage>
</organism>
<proteinExistence type="predicted"/>
<gene>
    <name evidence="1" type="ORF">MRATA1EN22A_LOCUS22384</name>
</gene>
<protein>
    <submittedName>
        <fullName evidence="1">Uncharacterized protein</fullName>
    </submittedName>
</protein>
<name>A0ACB1MK47_RANTA</name>